<feature type="compositionally biased region" description="Polar residues" evidence="2">
    <location>
        <begin position="1051"/>
        <end position="1063"/>
    </location>
</feature>
<dbReference type="InterPro" id="IPR052772">
    <property type="entry name" value="Endo/PolyKinase_Domain-Protein"/>
</dbReference>
<proteinExistence type="predicted"/>
<evidence type="ECO:0000256" key="2">
    <source>
        <dbReference type="SAM" id="MobiDB-lite"/>
    </source>
</evidence>
<feature type="compositionally biased region" description="Basic and acidic residues" evidence="2">
    <location>
        <begin position="1031"/>
        <end position="1048"/>
    </location>
</feature>
<feature type="region of interest" description="Disordered" evidence="2">
    <location>
        <begin position="173"/>
        <end position="194"/>
    </location>
</feature>
<feature type="compositionally biased region" description="Polar residues" evidence="2">
    <location>
        <begin position="704"/>
        <end position="719"/>
    </location>
</feature>
<feature type="compositionally biased region" description="Acidic residues" evidence="2">
    <location>
        <begin position="961"/>
        <end position="974"/>
    </location>
</feature>
<dbReference type="Gene3D" id="3.30.1370.110">
    <property type="match status" value="1"/>
</dbReference>
<feature type="compositionally biased region" description="Basic and acidic residues" evidence="2">
    <location>
        <begin position="744"/>
        <end position="768"/>
    </location>
</feature>
<feature type="compositionally biased region" description="Low complexity" evidence="2">
    <location>
        <begin position="146"/>
        <end position="159"/>
    </location>
</feature>
<evidence type="ECO:0000259" key="3">
    <source>
        <dbReference type="PROSITE" id="PS50828"/>
    </source>
</evidence>
<dbReference type="PROSITE" id="PS50828">
    <property type="entry name" value="SMR"/>
    <property type="match status" value="1"/>
</dbReference>
<sequence length="1572" mass="175113">MPKKRKNGQSIARAPGQLNDSCSNIDSRVYGVSVPCQDEPNRSNSEYNMPSALTFSDREHIMKNMEEVFSHLDPEVIHMVLTECDFNMENAMDSLLELSNAAKGPHSLPTPDSGFEIAAALLTSDIPQPLTTAADDSSPAVHYCQSESPSLSASVPVSSPVKVQSPARQVLLGNSSVGSDSSPKQKQVSRGNSPVAELSFAGGSASIKQNDRLDFSHLLGAQVGLGGSGSAFQAYRREEQPHAVRVPWNIAAPVFQPRSVEPSFITPVVLKPTHVAQWPAYRSVSQAPLKPTATIPTSWAVQNPAIYNNKPTTSTSNYGLHFEGKVLVLLRGAPGSGKSTLARRMLDHNPGSVSLSTDEYFCRHGDYCYDPSELSTAHEWNQRRAKQAMERGESPVIIDNTNMQSWEMKPYVAMALKCKYKVVFREPDTWWKYKPRELEKHTKHGVTREKIRRMLDSYDRHVSVNSVMGSTHPSLHTEPPVTSELPQPDLLGPAPVVSLPDVSSVPVPSVFGGQPPELLDCVDLYQDPQEVNRRLSLETPLALSQSIAQREKREKDTGRHLADTLAYRAAEQSTAASQDRAAEGSKSMSSNTEGFATGTEEVSKGDGAQRAPLAFVGDWPCECQEPQGQRTTNRRRARMEGRSQGSGVSTKGKLAEGGPDFSEFQKLLNLLQGESEVKSQKELSDSEEENSLSSGPNTQPPSPSCLTKYNTHVLMSNTEIDLEEGVKREEARGKNSEEESDKEEDMKTEAEGKGIKESKDGSEKESEKNSLMAQDDGEGSSSCHVSGKRRLNQRTAKPCRLALTFTNRAPSSVSAQHIQPESLLQPENQTQDLSVESHPSCSISTQTEPHDLALLWRLEHMGLWGGAGEKILLGNASHFVPAVSDTVSVCPGPRVTHERGAQVEEEELMEARIKNEGLSILIHHFKGVAVETLKDLYEKCQQDLEWTTNLLLDSGENMSRDEEDTDRTEHEDELGALMKEVKGDEAHRKEETEREEMKDGKREKDETVGIRAAESITNTQPDDGSSGMSDKAFEGTHEGSEEADDHLQLKLSESQPHQLAESDSQIKKSSQESTSQGAMAIQSQEAFKQEVTSESNSYFIEHTNIGTSLLLDTYSELFEWTAGFQTDKHVERDGEEDMKETPEDADSVTQAIQIHLEELLKRKEEEKAREREEREMEGREEITKGSMPLDIKTLELKLPTELALQLTELFGPVGINPGEFSDDCSVTMDMNFAKLLHQKWKETIQEKQRQAALSYHLLQESSVHWGEVQTGISRPHDRNKPHFLIGADGYASLGGQSCNTEDNPSLDYRSLGQPYVSLRDIMSEEQALQDMEKNRLSLWDPELKDGAAMLKEKRLFSLFPTIDRLFLKDIFRDHNYSLEQTQTFLHCVLDMGPVKTVVATDSVPHHSHSHTPRTPSKERVQTKEQLFQDTEDPEYQDFRAEANLQRFKQQECFGKAAEAYRRGKRQVASFYAQQGHLHGQKMRDANHRAALCIFERVNASLLPENVLDLHGLHVNEALENLQRILKEKTTEYKQGLCKAQLSVITGRGNHSQGGQARIRPAVIEYLRSKHYE</sequence>
<gene>
    <name evidence="5" type="ORF">ACEWY4_007437</name>
</gene>
<dbReference type="InterPro" id="IPR056719">
    <property type="entry name" value="DUF7817"/>
</dbReference>
<dbReference type="Gene3D" id="3.40.50.300">
    <property type="entry name" value="P-loop containing nucleotide triphosphate hydrolases"/>
    <property type="match status" value="1"/>
</dbReference>
<feature type="compositionally biased region" description="Basic and acidic residues" evidence="2">
    <location>
        <begin position="979"/>
        <end position="1008"/>
    </location>
</feature>
<dbReference type="InterPro" id="IPR009060">
    <property type="entry name" value="UBA-like_sf"/>
</dbReference>
<dbReference type="Pfam" id="PF01713">
    <property type="entry name" value="Smr"/>
    <property type="match status" value="1"/>
</dbReference>
<comment type="caution">
    <text evidence="5">The sequence shown here is derived from an EMBL/GenBank/DDBJ whole genome shotgun (WGS) entry which is preliminary data.</text>
</comment>
<feature type="region of interest" description="Disordered" evidence="2">
    <location>
        <begin position="466"/>
        <end position="489"/>
    </location>
</feature>
<organism evidence="5 6">
    <name type="scientific">Coilia grayii</name>
    <name type="common">Gray's grenadier anchovy</name>
    <dbReference type="NCBI Taxonomy" id="363190"/>
    <lineage>
        <taxon>Eukaryota</taxon>
        <taxon>Metazoa</taxon>
        <taxon>Chordata</taxon>
        <taxon>Craniata</taxon>
        <taxon>Vertebrata</taxon>
        <taxon>Euteleostomi</taxon>
        <taxon>Actinopterygii</taxon>
        <taxon>Neopterygii</taxon>
        <taxon>Teleostei</taxon>
        <taxon>Clupei</taxon>
        <taxon>Clupeiformes</taxon>
        <taxon>Clupeoidei</taxon>
        <taxon>Engraulidae</taxon>
        <taxon>Coilinae</taxon>
        <taxon>Coilia</taxon>
    </lineage>
</organism>
<dbReference type="PANTHER" id="PTHR46535:SF1">
    <property type="entry name" value="NEDD4-BINDING PROTEIN 2"/>
    <property type="match status" value="1"/>
</dbReference>
<dbReference type="SMART" id="SM01162">
    <property type="entry name" value="DUF1771"/>
    <property type="match status" value="1"/>
</dbReference>
<dbReference type="InterPro" id="IPR041801">
    <property type="entry name" value="N4BP2_CUE"/>
</dbReference>
<evidence type="ECO:0000259" key="4">
    <source>
        <dbReference type="PROSITE" id="PS51140"/>
    </source>
</evidence>
<evidence type="ECO:0000313" key="6">
    <source>
        <dbReference type="Proteomes" id="UP001591681"/>
    </source>
</evidence>
<dbReference type="CDD" id="cd14365">
    <property type="entry name" value="CUE_N4BP2"/>
    <property type="match status" value="1"/>
</dbReference>
<feature type="compositionally biased region" description="Polar residues" evidence="2">
    <location>
        <begin position="173"/>
        <end position="192"/>
    </location>
</feature>
<dbReference type="InterPro" id="IPR027417">
    <property type="entry name" value="P-loop_NTPase"/>
</dbReference>
<dbReference type="SUPFAM" id="SSF46934">
    <property type="entry name" value="UBA-like"/>
    <property type="match status" value="1"/>
</dbReference>
<dbReference type="SUPFAM" id="SSF52540">
    <property type="entry name" value="P-loop containing nucleoside triphosphate hydrolases"/>
    <property type="match status" value="1"/>
</dbReference>
<evidence type="ECO:0000313" key="5">
    <source>
        <dbReference type="EMBL" id="KAL2098230.1"/>
    </source>
</evidence>
<feature type="compositionally biased region" description="Polar residues" evidence="2">
    <location>
        <begin position="1015"/>
        <end position="1028"/>
    </location>
</feature>
<dbReference type="InterPro" id="IPR036063">
    <property type="entry name" value="Smr_dom_sf"/>
</dbReference>
<dbReference type="InterPro" id="IPR002625">
    <property type="entry name" value="Smr_dom"/>
</dbReference>
<feature type="region of interest" description="Disordered" evidence="2">
    <location>
        <begin position="569"/>
        <end position="607"/>
    </location>
</feature>
<dbReference type="PANTHER" id="PTHR46535">
    <property type="entry name" value="NEDD4-BINDING PROTEIN 2"/>
    <property type="match status" value="1"/>
</dbReference>
<feature type="region of interest" description="Disordered" evidence="2">
    <location>
        <begin position="130"/>
        <end position="159"/>
    </location>
</feature>
<keyword evidence="1" id="KW-0175">Coiled coil</keyword>
<dbReference type="InterPro" id="IPR056720">
    <property type="entry name" value="DUF7818"/>
</dbReference>
<feature type="compositionally biased region" description="Basic and acidic residues" evidence="2">
    <location>
        <begin position="675"/>
        <end position="684"/>
    </location>
</feature>
<dbReference type="Proteomes" id="UP001591681">
    <property type="component" value="Unassembled WGS sequence"/>
</dbReference>
<accession>A0ABD1KG92</accession>
<dbReference type="Gene3D" id="1.10.8.10">
    <property type="entry name" value="DNA helicase RuvA subunit, C-terminal domain"/>
    <property type="match status" value="1"/>
</dbReference>
<feature type="region of interest" description="Disordered" evidence="2">
    <location>
        <begin position="675"/>
        <end position="791"/>
    </location>
</feature>
<name>A0ABD1KG92_9TELE</name>
<feature type="region of interest" description="Disordered" evidence="2">
    <location>
        <begin position="1"/>
        <end position="20"/>
    </location>
</feature>
<feature type="compositionally biased region" description="Polar residues" evidence="2">
    <location>
        <begin position="1071"/>
        <end position="1080"/>
    </location>
</feature>
<feature type="domain" description="CUE" evidence="4">
    <location>
        <begin position="57"/>
        <end position="100"/>
    </location>
</feature>
<feature type="region of interest" description="Disordered" evidence="2">
    <location>
        <begin position="619"/>
        <end position="660"/>
    </location>
</feature>
<dbReference type="InterPro" id="IPR013899">
    <property type="entry name" value="DUF1771"/>
</dbReference>
<dbReference type="Pfam" id="PF13671">
    <property type="entry name" value="AAA_33"/>
    <property type="match status" value="1"/>
</dbReference>
<feature type="compositionally biased region" description="Basic and acidic residues" evidence="2">
    <location>
        <begin position="724"/>
        <end position="737"/>
    </location>
</feature>
<evidence type="ECO:0000256" key="1">
    <source>
        <dbReference type="SAM" id="Coils"/>
    </source>
</evidence>
<feature type="region of interest" description="Disordered" evidence="2">
    <location>
        <begin position="955"/>
        <end position="1080"/>
    </location>
</feature>
<feature type="region of interest" description="Disordered" evidence="2">
    <location>
        <begin position="1401"/>
        <end position="1421"/>
    </location>
</feature>
<dbReference type="EMBL" id="JBHFQA010000006">
    <property type="protein sequence ID" value="KAL2098230.1"/>
    <property type="molecule type" value="Genomic_DNA"/>
</dbReference>
<dbReference type="Pfam" id="PF02845">
    <property type="entry name" value="CUE"/>
    <property type="match status" value="1"/>
</dbReference>
<dbReference type="Pfam" id="PF08590">
    <property type="entry name" value="DUF1771"/>
    <property type="match status" value="1"/>
</dbReference>
<protein>
    <recommendedName>
        <fullName evidence="7">NEDD4-binding protein 2</fullName>
    </recommendedName>
</protein>
<dbReference type="InterPro" id="IPR003892">
    <property type="entry name" value="CUE"/>
</dbReference>
<dbReference type="Pfam" id="PF25124">
    <property type="entry name" value="DUF7816"/>
    <property type="match status" value="1"/>
</dbReference>
<reference evidence="5 6" key="1">
    <citation type="submission" date="2024-09" db="EMBL/GenBank/DDBJ databases">
        <title>A chromosome-level genome assembly of Gray's grenadier anchovy, Coilia grayii.</title>
        <authorList>
            <person name="Fu Z."/>
        </authorList>
    </citation>
    <scope>NUCLEOTIDE SEQUENCE [LARGE SCALE GENOMIC DNA]</scope>
    <source>
        <strain evidence="5">G4</strain>
        <tissue evidence="5">Muscle</tissue>
    </source>
</reference>
<dbReference type="Pfam" id="PF25126">
    <property type="entry name" value="DUF7818"/>
    <property type="match status" value="1"/>
</dbReference>
<evidence type="ECO:0008006" key="7">
    <source>
        <dbReference type="Google" id="ProtNLM"/>
    </source>
</evidence>
<dbReference type="PROSITE" id="PS51140">
    <property type="entry name" value="CUE"/>
    <property type="match status" value="1"/>
</dbReference>
<feature type="coiled-coil region" evidence="1">
    <location>
        <begin position="1153"/>
        <end position="1182"/>
    </location>
</feature>
<dbReference type="SUPFAM" id="SSF160443">
    <property type="entry name" value="SMR domain-like"/>
    <property type="match status" value="1"/>
</dbReference>
<dbReference type="InterPro" id="IPR056718">
    <property type="entry name" value="DUF7816"/>
</dbReference>
<feature type="domain" description="Smr" evidence="3">
    <location>
        <begin position="1507"/>
        <end position="1572"/>
    </location>
</feature>
<keyword evidence="6" id="KW-1185">Reference proteome</keyword>
<dbReference type="Pfam" id="PF25125">
    <property type="entry name" value="DUF7817"/>
    <property type="match status" value="1"/>
</dbReference>